<evidence type="ECO:0000256" key="1">
    <source>
        <dbReference type="ARBA" id="ARBA00022630"/>
    </source>
</evidence>
<dbReference type="InterPro" id="IPR051799">
    <property type="entry name" value="NADH_flavin_oxidoreductase"/>
</dbReference>
<dbReference type="PANTHER" id="PTHR43656">
    <property type="entry name" value="BINDING OXIDOREDUCTASE, PUTATIVE (AFU_ORTHOLOGUE AFUA_2G08260)-RELATED"/>
    <property type="match status" value="1"/>
</dbReference>
<sequence>MKDKKFNYSSLKELRADLSKLDFKLPLTENTDILKEEIKINNLKIPNRIAIHPMEGADANNDGTPSELTRRRYQRFASGGAGLIWLEAIAVDAAGRANKSQLFLKEENLIEFEKLVNLIQSQSSVDPYLVAQLTHSGRFGVNNIIAFRDQELDSVSIAENDFHIITDRELDQLQLDYLNAASLAEKAGFDAVDIKSCHRYLLSSLLAAYDRKGKYGGSYENRTRFLKETIKKVKANLDIDITVRLNIYDAIPGGWGSNEDGEADLTEPARLLKELEELGVKIINVTASTPYLKPHVNRPYDVGSYRPPEHPLKGVQRLLELTKFTRNNLDQALVIGTGFSWLRQFGANAAAGMIEAGWTDLAGFGRQAFAYPDFANDIFENGEMDKTKVCISCSKCAELKAAKKKAGCVIRDQEIYLPIYQALQQEKAAQEFSAVND</sequence>
<dbReference type="InterPro" id="IPR001155">
    <property type="entry name" value="OxRdtase_FMN_N"/>
</dbReference>
<evidence type="ECO:0000313" key="4">
    <source>
        <dbReference type="EMBL" id="SIR58997.1"/>
    </source>
</evidence>
<name>A0A1N7C673_9FIRM</name>
<dbReference type="GO" id="GO:0010181">
    <property type="term" value="F:FMN binding"/>
    <property type="evidence" value="ECO:0007669"/>
    <property type="project" value="InterPro"/>
</dbReference>
<dbReference type="PANTHER" id="PTHR43656:SF2">
    <property type="entry name" value="BINDING OXIDOREDUCTASE, PUTATIVE (AFU_ORTHOLOGUE AFUA_2G08260)-RELATED"/>
    <property type="match status" value="1"/>
</dbReference>
<dbReference type="Pfam" id="PF00724">
    <property type="entry name" value="Oxidored_FMN"/>
    <property type="match status" value="1"/>
</dbReference>
<keyword evidence="2" id="KW-0560">Oxidoreductase</keyword>
<proteinExistence type="predicted"/>
<dbReference type="Gene3D" id="3.20.20.70">
    <property type="entry name" value="Aldolase class I"/>
    <property type="match status" value="1"/>
</dbReference>
<dbReference type="STRING" id="56779.SAMN05421834_14112"/>
<gene>
    <name evidence="4" type="ORF">SAMN05421834_14112</name>
</gene>
<dbReference type="OrthoDB" id="9772736at2"/>
<protein>
    <submittedName>
        <fullName evidence="4">2,4-dienoyl-CoA reductase</fullName>
    </submittedName>
</protein>
<dbReference type="InterPro" id="IPR013785">
    <property type="entry name" value="Aldolase_TIM"/>
</dbReference>
<dbReference type="SUPFAM" id="SSF51395">
    <property type="entry name" value="FMN-linked oxidoreductases"/>
    <property type="match status" value="1"/>
</dbReference>
<dbReference type="AlphaFoldDB" id="A0A1N7C673"/>
<dbReference type="CDD" id="cd02803">
    <property type="entry name" value="OYE_like_FMN_family"/>
    <property type="match status" value="1"/>
</dbReference>
<keyword evidence="5" id="KW-1185">Reference proteome</keyword>
<reference evidence="5" key="1">
    <citation type="submission" date="2017-01" db="EMBL/GenBank/DDBJ databases">
        <authorList>
            <person name="Varghese N."/>
            <person name="Submissions S."/>
        </authorList>
    </citation>
    <scope>NUCLEOTIDE SEQUENCE [LARGE SCALE GENOMIC DNA]</scope>
    <source>
        <strain evidence="5">ATCC 700103</strain>
    </source>
</reference>
<keyword evidence="1" id="KW-0285">Flavoprotein</keyword>
<dbReference type="GO" id="GO:0016491">
    <property type="term" value="F:oxidoreductase activity"/>
    <property type="evidence" value="ECO:0007669"/>
    <property type="project" value="UniProtKB-KW"/>
</dbReference>
<accession>A0A1N7C673</accession>
<evidence type="ECO:0000313" key="5">
    <source>
        <dbReference type="Proteomes" id="UP000185669"/>
    </source>
</evidence>
<evidence type="ECO:0000259" key="3">
    <source>
        <dbReference type="Pfam" id="PF00724"/>
    </source>
</evidence>
<dbReference type="EMBL" id="FTNC01000041">
    <property type="protein sequence ID" value="SIR58997.1"/>
    <property type="molecule type" value="Genomic_DNA"/>
</dbReference>
<organism evidence="4 5">
    <name type="scientific">Halanaerobium kushneri</name>
    <dbReference type="NCBI Taxonomy" id="56779"/>
    <lineage>
        <taxon>Bacteria</taxon>
        <taxon>Bacillati</taxon>
        <taxon>Bacillota</taxon>
        <taxon>Clostridia</taxon>
        <taxon>Halanaerobiales</taxon>
        <taxon>Halanaerobiaceae</taxon>
        <taxon>Halanaerobium</taxon>
    </lineage>
</organism>
<dbReference type="RefSeq" id="WP_076546217.1">
    <property type="nucleotide sequence ID" value="NZ_FTNC01000041.1"/>
</dbReference>
<feature type="domain" description="NADH:flavin oxidoreductase/NADH oxidase N-terminal" evidence="3">
    <location>
        <begin position="38"/>
        <end position="378"/>
    </location>
</feature>
<evidence type="ECO:0000256" key="2">
    <source>
        <dbReference type="ARBA" id="ARBA00023002"/>
    </source>
</evidence>
<dbReference type="Proteomes" id="UP000185669">
    <property type="component" value="Unassembled WGS sequence"/>
</dbReference>